<evidence type="ECO:0000313" key="1">
    <source>
        <dbReference type="EMBL" id="JAH73733.1"/>
    </source>
</evidence>
<accession>A0A0E9V961</accession>
<name>A0A0E9V961_ANGAN</name>
<sequence>MRQRSEDVSTLSKPGESRM</sequence>
<protein>
    <submittedName>
        <fullName evidence="1">Uncharacterized protein</fullName>
    </submittedName>
</protein>
<organism evidence="1">
    <name type="scientific">Anguilla anguilla</name>
    <name type="common">European freshwater eel</name>
    <name type="synonym">Muraena anguilla</name>
    <dbReference type="NCBI Taxonomy" id="7936"/>
    <lineage>
        <taxon>Eukaryota</taxon>
        <taxon>Metazoa</taxon>
        <taxon>Chordata</taxon>
        <taxon>Craniata</taxon>
        <taxon>Vertebrata</taxon>
        <taxon>Euteleostomi</taxon>
        <taxon>Actinopterygii</taxon>
        <taxon>Neopterygii</taxon>
        <taxon>Teleostei</taxon>
        <taxon>Anguilliformes</taxon>
        <taxon>Anguillidae</taxon>
        <taxon>Anguilla</taxon>
    </lineage>
</organism>
<dbReference type="AlphaFoldDB" id="A0A0E9V961"/>
<reference evidence="1" key="1">
    <citation type="submission" date="2014-11" db="EMBL/GenBank/DDBJ databases">
        <authorList>
            <person name="Amaro Gonzalez C."/>
        </authorList>
    </citation>
    <scope>NUCLEOTIDE SEQUENCE</scope>
</reference>
<reference evidence="1" key="2">
    <citation type="journal article" date="2015" name="Fish Shellfish Immunol.">
        <title>Early steps in the European eel (Anguilla anguilla)-Vibrio vulnificus interaction in the gills: Role of the RtxA13 toxin.</title>
        <authorList>
            <person name="Callol A."/>
            <person name="Pajuelo D."/>
            <person name="Ebbesson L."/>
            <person name="Teles M."/>
            <person name="MacKenzie S."/>
            <person name="Amaro C."/>
        </authorList>
    </citation>
    <scope>NUCLEOTIDE SEQUENCE</scope>
</reference>
<dbReference type="EMBL" id="GBXM01034844">
    <property type="protein sequence ID" value="JAH73733.1"/>
    <property type="molecule type" value="Transcribed_RNA"/>
</dbReference>
<proteinExistence type="predicted"/>